<organism evidence="1 2">
    <name type="scientific">Paracoccus solventivorans</name>
    <dbReference type="NCBI Taxonomy" id="53463"/>
    <lineage>
        <taxon>Bacteria</taxon>
        <taxon>Pseudomonadati</taxon>
        <taxon>Pseudomonadota</taxon>
        <taxon>Alphaproteobacteria</taxon>
        <taxon>Rhodobacterales</taxon>
        <taxon>Paracoccaceae</taxon>
        <taxon>Paracoccus</taxon>
    </lineage>
</organism>
<protein>
    <submittedName>
        <fullName evidence="1">Uncharacterized protein</fullName>
    </submittedName>
</protein>
<evidence type="ECO:0000313" key="1">
    <source>
        <dbReference type="EMBL" id="HHW33392.1"/>
    </source>
</evidence>
<dbReference type="RefSeq" id="WP_303729493.1">
    <property type="nucleotide sequence ID" value="NZ_DULP01000071.1"/>
</dbReference>
<gene>
    <name evidence="1" type="ORF">GXX24_04505</name>
</gene>
<proteinExistence type="predicted"/>
<dbReference type="AlphaFoldDB" id="A0A832QVM9"/>
<dbReference type="EMBL" id="DULP01000071">
    <property type="protein sequence ID" value="HHW33392.1"/>
    <property type="molecule type" value="Genomic_DNA"/>
</dbReference>
<comment type="caution">
    <text evidence="1">The sequence shown here is derived from an EMBL/GenBank/DDBJ whole genome shotgun (WGS) entry which is preliminary data.</text>
</comment>
<evidence type="ECO:0000313" key="2">
    <source>
        <dbReference type="Proteomes" id="UP000580830"/>
    </source>
</evidence>
<name>A0A832QVM9_9RHOB</name>
<accession>A0A832QVM9</accession>
<reference evidence="1 2" key="1">
    <citation type="journal article" date="2020" name="Biotechnol. Biofuels">
        <title>New insights from the biogas microbiome by comprehensive genome-resolved metagenomics of nearly 1600 species originating from multiple anaerobic digesters.</title>
        <authorList>
            <person name="Campanaro S."/>
            <person name="Treu L."/>
            <person name="Rodriguez-R L.M."/>
            <person name="Kovalovszki A."/>
            <person name="Ziels R.M."/>
            <person name="Maus I."/>
            <person name="Zhu X."/>
            <person name="Kougias P.G."/>
            <person name="Basile A."/>
            <person name="Luo G."/>
            <person name="Schluter A."/>
            <person name="Konstantinidis K.T."/>
            <person name="Angelidaki I."/>
        </authorList>
    </citation>
    <scope>NUCLEOTIDE SEQUENCE [LARGE SCALE GENOMIC DNA]</scope>
    <source>
        <strain evidence="1">AS04akNAM_125</strain>
    </source>
</reference>
<sequence length="141" mass="15147">MRLAQIEDGIVVNVIEADPAAVPDWAADWPEAAEAGPGWLWDGEAFTPPPEIETDPAEALAAERAAMQCSRFQAKAALLSAGLLPQVEVEIAAADPMTQLAWFEAVEYRRTSPTILALAGALDLSDEQVDDLFRTAMLIEA</sequence>
<dbReference type="Proteomes" id="UP000580830">
    <property type="component" value="Unassembled WGS sequence"/>
</dbReference>